<organism evidence="1 2">
    <name type="scientific">Roseateles oligotrophus</name>
    <dbReference type="NCBI Taxonomy" id="1769250"/>
    <lineage>
        <taxon>Bacteria</taxon>
        <taxon>Pseudomonadati</taxon>
        <taxon>Pseudomonadota</taxon>
        <taxon>Betaproteobacteria</taxon>
        <taxon>Burkholderiales</taxon>
        <taxon>Sphaerotilaceae</taxon>
        <taxon>Roseateles</taxon>
    </lineage>
</organism>
<protein>
    <submittedName>
        <fullName evidence="1">Uncharacterized protein</fullName>
    </submittedName>
</protein>
<dbReference type="Proteomes" id="UP000562027">
    <property type="component" value="Unassembled WGS sequence"/>
</dbReference>
<evidence type="ECO:0000313" key="1">
    <source>
        <dbReference type="EMBL" id="MBB4844699.1"/>
    </source>
</evidence>
<dbReference type="EMBL" id="JACHLP010000006">
    <property type="protein sequence ID" value="MBB4844699.1"/>
    <property type="molecule type" value="Genomic_DNA"/>
</dbReference>
<evidence type="ECO:0000313" key="2">
    <source>
        <dbReference type="Proteomes" id="UP000562027"/>
    </source>
</evidence>
<proteinExistence type="predicted"/>
<accession>A0A840LF71</accession>
<gene>
    <name evidence="1" type="ORF">HNP55_003243</name>
</gene>
<dbReference type="AlphaFoldDB" id="A0A840LF71"/>
<name>A0A840LF71_9BURK</name>
<dbReference type="RefSeq" id="WP_221439630.1">
    <property type="nucleotide sequence ID" value="NZ_JACHLP010000006.1"/>
</dbReference>
<sequence length="161" mass="17672">MTLLELEAALDAMVQERYNQAESDVEADGMALAAQDFEYLQTRIRCLEASLSAANDEVAWIAPAARPTPAQALRRIKAICGRFPDLYSAMLVIVATHPAVSRDMLAMAVKQFRKDTEPLSPEDVKSLLVSIVNGGNQAFDAILRTRKNGERKAAAIPWAKE</sequence>
<comment type="caution">
    <text evidence="1">The sequence shown here is derived from an EMBL/GenBank/DDBJ whole genome shotgun (WGS) entry which is preliminary data.</text>
</comment>
<keyword evidence="2" id="KW-1185">Reference proteome</keyword>
<reference evidence="1 2" key="1">
    <citation type="submission" date="2020-08" db="EMBL/GenBank/DDBJ databases">
        <title>Functional genomics of gut bacteria from endangered species of beetles.</title>
        <authorList>
            <person name="Carlos-Shanley C."/>
        </authorList>
    </citation>
    <scope>NUCLEOTIDE SEQUENCE [LARGE SCALE GENOMIC DNA]</scope>
    <source>
        <strain evidence="1 2">S00239</strain>
    </source>
</reference>